<evidence type="ECO:0000313" key="2">
    <source>
        <dbReference type="Proteomes" id="UP000241890"/>
    </source>
</evidence>
<gene>
    <name evidence="1" type="ORF">FCC1311_117482</name>
</gene>
<protein>
    <submittedName>
        <fullName evidence="1">Uncharacterized protein</fullName>
    </submittedName>
</protein>
<proteinExistence type="predicted"/>
<dbReference type="EMBL" id="BEYU01001739">
    <property type="protein sequence ID" value="GBG16273.1"/>
    <property type="molecule type" value="Genomic_DNA"/>
</dbReference>
<accession>A0A2R5FJ87</accession>
<name>A0A2R5FJ87_9STRA</name>
<comment type="caution">
    <text evidence="1">The sequence shown here is derived from an EMBL/GenBank/DDBJ whole genome shotgun (WGS) entry which is preliminary data.</text>
</comment>
<keyword evidence="2" id="KW-1185">Reference proteome</keyword>
<dbReference type="InParanoid" id="A0A2R5FJ87"/>
<dbReference type="Proteomes" id="UP000241890">
    <property type="component" value="Unassembled WGS sequence"/>
</dbReference>
<reference evidence="1 2" key="1">
    <citation type="submission" date="2017-12" db="EMBL/GenBank/DDBJ databases">
        <title>Sequencing, de novo assembly and annotation of complete genome of a new Thraustochytrid species, strain FCC1311.</title>
        <authorList>
            <person name="Sedici K."/>
            <person name="Godart F."/>
            <person name="Aiese Cigliano R."/>
            <person name="Sanseverino W."/>
            <person name="Barakat M."/>
            <person name="Ortet P."/>
            <person name="Marechal E."/>
            <person name="Cagnac O."/>
            <person name="Amato A."/>
        </authorList>
    </citation>
    <scope>NUCLEOTIDE SEQUENCE [LARGE SCALE GENOMIC DNA]</scope>
</reference>
<feature type="non-terminal residue" evidence="1">
    <location>
        <position position="51"/>
    </location>
</feature>
<organism evidence="1 2">
    <name type="scientific">Hondaea fermentalgiana</name>
    <dbReference type="NCBI Taxonomy" id="2315210"/>
    <lineage>
        <taxon>Eukaryota</taxon>
        <taxon>Sar</taxon>
        <taxon>Stramenopiles</taxon>
        <taxon>Bigyra</taxon>
        <taxon>Labyrinthulomycetes</taxon>
        <taxon>Thraustochytrida</taxon>
        <taxon>Thraustochytriidae</taxon>
        <taxon>Hondaea</taxon>
    </lineage>
</organism>
<sequence>MDDEKRAPGRSQVTVAMDDDGTVRRIYNPSQKFIKLWEDCENKVHIDLVYV</sequence>
<dbReference type="AlphaFoldDB" id="A0A2R5FJ87"/>
<evidence type="ECO:0000313" key="1">
    <source>
        <dbReference type="EMBL" id="GBG16273.1"/>
    </source>
</evidence>